<gene>
    <name evidence="1" type="ORF">H9L15_15030</name>
</gene>
<sequence length="90" mass="9811">MLHNRMLDGEPSDLSSDDEVAILRAENQSLQSLLFGLCVSLAQMSEVHREVVIQALDMAGRTPGARPHEPGKLCEAILAIIQPVGLSTRY</sequence>
<proteinExistence type="predicted"/>
<evidence type="ECO:0000313" key="2">
    <source>
        <dbReference type="Proteomes" id="UP000516134"/>
    </source>
</evidence>
<name>A0ABX6T0G6_9SPHN</name>
<evidence type="ECO:0000313" key="1">
    <source>
        <dbReference type="EMBL" id="QNP43210.1"/>
    </source>
</evidence>
<reference evidence="1 2" key="1">
    <citation type="submission" date="2020-08" db="EMBL/GenBank/DDBJ databases">
        <title>Genome sequence of Sphingomonas daechungensis KACC 18115T.</title>
        <authorList>
            <person name="Hyun D.-W."/>
            <person name="Bae J.-W."/>
        </authorList>
    </citation>
    <scope>NUCLEOTIDE SEQUENCE [LARGE SCALE GENOMIC DNA]</scope>
    <source>
        <strain evidence="1 2">KACC 18115</strain>
    </source>
</reference>
<accession>A0ABX6T0G6</accession>
<organism evidence="1 2">
    <name type="scientific">Sphingomonas daechungensis</name>
    <dbReference type="NCBI Taxonomy" id="1176646"/>
    <lineage>
        <taxon>Bacteria</taxon>
        <taxon>Pseudomonadati</taxon>
        <taxon>Pseudomonadota</taxon>
        <taxon>Alphaproteobacteria</taxon>
        <taxon>Sphingomonadales</taxon>
        <taxon>Sphingomonadaceae</taxon>
        <taxon>Sphingomonas</taxon>
    </lineage>
</organism>
<protein>
    <submittedName>
        <fullName evidence="1">Uncharacterized protein</fullName>
    </submittedName>
</protein>
<dbReference type="Proteomes" id="UP000516134">
    <property type="component" value="Chromosome"/>
</dbReference>
<dbReference type="EMBL" id="CP060780">
    <property type="protein sequence ID" value="QNP43210.1"/>
    <property type="molecule type" value="Genomic_DNA"/>
</dbReference>
<keyword evidence="2" id="KW-1185">Reference proteome</keyword>
<dbReference type="RefSeq" id="WP_187714640.1">
    <property type="nucleotide sequence ID" value="NZ_BAABJC010000001.1"/>
</dbReference>